<dbReference type="PANTHER" id="PTHR48029">
    <property type="entry name" value="NUCLEOLAR PROTEIN 8"/>
    <property type="match status" value="1"/>
</dbReference>
<gene>
    <name evidence="4" type="primary">LOC118416106</name>
</gene>
<keyword evidence="1" id="KW-0694">RNA-binding</keyword>
<evidence type="ECO:0000313" key="4">
    <source>
        <dbReference type="RefSeq" id="XP_035677067.1"/>
    </source>
</evidence>
<dbReference type="OrthoDB" id="21643at2759"/>
<proteinExistence type="predicted"/>
<protein>
    <submittedName>
        <fullName evidence="4">Nucleolar protein 8-like isoform X1</fullName>
    </submittedName>
</protein>
<dbReference type="RefSeq" id="XP_035677067.1">
    <property type="nucleotide sequence ID" value="XM_035821174.1"/>
</dbReference>
<evidence type="ECO:0000256" key="1">
    <source>
        <dbReference type="ARBA" id="ARBA00022884"/>
    </source>
</evidence>
<feature type="region of interest" description="Disordered" evidence="2">
    <location>
        <begin position="180"/>
        <end position="207"/>
    </location>
</feature>
<evidence type="ECO:0000256" key="2">
    <source>
        <dbReference type="SAM" id="MobiDB-lite"/>
    </source>
</evidence>
<feature type="compositionally biased region" description="Basic and acidic residues" evidence="2">
    <location>
        <begin position="108"/>
        <end position="130"/>
    </location>
</feature>
<keyword evidence="3" id="KW-1185">Reference proteome</keyword>
<dbReference type="PANTHER" id="PTHR48029:SF1">
    <property type="entry name" value="NUCLEOLAR PROTEIN 8"/>
    <property type="match status" value="1"/>
</dbReference>
<dbReference type="GeneID" id="118416106"/>
<reference evidence="3" key="1">
    <citation type="journal article" date="2020" name="Nat. Ecol. Evol.">
        <title>Deeply conserved synteny resolves early events in vertebrate evolution.</title>
        <authorList>
            <person name="Simakov O."/>
            <person name="Marletaz F."/>
            <person name="Yue J.X."/>
            <person name="O'Connell B."/>
            <person name="Jenkins J."/>
            <person name="Brandt A."/>
            <person name="Calef R."/>
            <person name="Tung C.H."/>
            <person name="Huang T.K."/>
            <person name="Schmutz J."/>
            <person name="Satoh N."/>
            <person name="Yu J.K."/>
            <person name="Putnam N.H."/>
            <person name="Green R.E."/>
            <person name="Rokhsar D.S."/>
        </authorList>
    </citation>
    <scope>NUCLEOTIDE SEQUENCE [LARGE SCALE GENOMIC DNA]</scope>
    <source>
        <strain evidence="3">S238N-H82</strain>
    </source>
</reference>
<organism evidence="3 4">
    <name type="scientific">Branchiostoma floridae</name>
    <name type="common">Florida lancelet</name>
    <name type="synonym">Amphioxus</name>
    <dbReference type="NCBI Taxonomy" id="7739"/>
    <lineage>
        <taxon>Eukaryota</taxon>
        <taxon>Metazoa</taxon>
        <taxon>Chordata</taxon>
        <taxon>Cephalochordata</taxon>
        <taxon>Leptocardii</taxon>
        <taxon>Amphioxiformes</taxon>
        <taxon>Branchiostomatidae</taxon>
        <taxon>Branchiostoma</taxon>
    </lineage>
</organism>
<dbReference type="Proteomes" id="UP000001554">
    <property type="component" value="Chromosome 5"/>
</dbReference>
<sequence length="308" mass="35571">MDRWFLGQDSDGEEDGKGDYCSKSGTMDHRFLGQDSDGEEDGKGDYCDMTRTPACAEGTGGDGEMEAERQKSLEILRKVVGTRAAMTTEKGKNIDKLKFNDPSAVRYDPTREDHKQFEIPDENVSQKDAEESGEQAAQTPPQVETVPDTSADRYFQVASDLKEVFSTAEGQAFSFFGSISAETVEDTEEDRTSERTQTTPKKMPWQPKVFQYDSSDEDEEIMITQEDLKTIPERVEEPNRRNSFFFTESDARLKEGVLQFYRRDRLEDIRKAWEEVRPELLEESKKRHKNAVRQKKKNQRNRQRHKYK</sequence>
<reference evidence="4" key="2">
    <citation type="submission" date="2025-08" db="UniProtKB">
        <authorList>
            <consortium name="RefSeq"/>
        </authorList>
    </citation>
    <scope>IDENTIFICATION</scope>
    <source>
        <strain evidence="4">S238N-H82</strain>
        <tissue evidence="4">Testes</tissue>
    </source>
</reference>
<name>A0A9J7L6R7_BRAFL</name>
<dbReference type="KEGG" id="bfo:118416106"/>
<dbReference type="GO" id="GO:0003723">
    <property type="term" value="F:RNA binding"/>
    <property type="evidence" value="ECO:0007669"/>
    <property type="project" value="UniProtKB-KW"/>
</dbReference>
<feature type="compositionally biased region" description="Basic residues" evidence="2">
    <location>
        <begin position="286"/>
        <end position="308"/>
    </location>
</feature>
<accession>A0A9J7L6R7</accession>
<dbReference type="AlphaFoldDB" id="A0A9J7L6R7"/>
<feature type="compositionally biased region" description="Basic and acidic residues" evidence="2">
    <location>
        <begin position="15"/>
        <end position="32"/>
    </location>
</feature>
<dbReference type="OMA" id="WAPHRDA"/>
<evidence type="ECO:0000313" key="3">
    <source>
        <dbReference type="Proteomes" id="UP000001554"/>
    </source>
</evidence>
<feature type="region of interest" description="Disordered" evidence="2">
    <location>
        <begin position="279"/>
        <end position="308"/>
    </location>
</feature>
<feature type="region of interest" description="Disordered" evidence="2">
    <location>
        <begin position="1"/>
        <end position="67"/>
    </location>
</feature>
<feature type="region of interest" description="Disordered" evidence="2">
    <location>
        <begin position="95"/>
        <end position="151"/>
    </location>
</feature>